<dbReference type="AlphaFoldDB" id="A0A916WDY2"/>
<reference evidence="2" key="1">
    <citation type="journal article" date="2014" name="Int. J. Syst. Evol. Microbiol.">
        <title>Complete genome sequence of Corynebacterium casei LMG S-19264T (=DSM 44701T), isolated from a smear-ripened cheese.</title>
        <authorList>
            <consortium name="US DOE Joint Genome Institute (JGI-PGF)"/>
            <person name="Walter F."/>
            <person name="Albersmeier A."/>
            <person name="Kalinowski J."/>
            <person name="Ruckert C."/>
        </authorList>
    </citation>
    <scope>NUCLEOTIDE SEQUENCE</scope>
    <source>
        <strain evidence="2">CGMCC 1.12813</strain>
    </source>
</reference>
<keyword evidence="3" id="KW-1185">Reference proteome</keyword>
<dbReference type="EMBL" id="BMGB01000001">
    <property type="protein sequence ID" value="GGA90698.1"/>
    <property type="molecule type" value="Genomic_DNA"/>
</dbReference>
<dbReference type="RefSeq" id="WP_188508831.1">
    <property type="nucleotide sequence ID" value="NZ_BMGB01000001.1"/>
</dbReference>
<feature type="region of interest" description="Disordered" evidence="1">
    <location>
        <begin position="30"/>
        <end position="54"/>
    </location>
</feature>
<reference evidence="2" key="2">
    <citation type="submission" date="2020-09" db="EMBL/GenBank/DDBJ databases">
        <authorList>
            <person name="Sun Q."/>
            <person name="Zhou Y."/>
        </authorList>
    </citation>
    <scope>NUCLEOTIDE SEQUENCE</scope>
    <source>
        <strain evidence="2">CGMCC 1.12813</strain>
    </source>
</reference>
<name>A0A916WDY2_9MICO</name>
<gene>
    <name evidence="2" type="ORF">GCM10010979_01750</name>
</gene>
<organism evidence="2 3">
    <name type="scientific">Conyzicola nivalis</name>
    <dbReference type="NCBI Taxonomy" id="1477021"/>
    <lineage>
        <taxon>Bacteria</taxon>
        <taxon>Bacillati</taxon>
        <taxon>Actinomycetota</taxon>
        <taxon>Actinomycetes</taxon>
        <taxon>Micrococcales</taxon>
        <taxon>Microbacteriaceae</taxon>
        <taxon>Conyzicola</taxon>
    </lineage>
</organism>
<evidence type="ECO:0000313" key="3">
    <source>
        <dbReference type="Proteomes" id="UP000606922"/>
    </source>
</evidence>
<comment type="caution">
    <text evidence="2">The sequence shown here is derived from an EMBL/GenBank/DDBJ whole genome shotgun (WGS) entry which is preliminary data.</text>
</comment>
<accession>A0A916WDY2</accession>
<evidence type="ECO:0000313" key="2">
    <source>
        <dbReference type="EMBL" id="GGA90698.1"/>
    </source>
</evidence>
<evidence type="ECO:0000256" key="1">
    <source>
        <dbReference type="SAM" id="MobiDB-lite"/>
    </source>
</evidence>
<dbReference type="Proteomes" id="UP000606922">
    <property type="component" value="Unassembled WGS sequence"/>
</dbReference>
<protein>
    <submittedName>
        <fullName evidence="2">Uncharacterized protein</fullName>
    </submittedName>
</protein>
<proteinExistence type="predicted"/>
<sequence length="89" mass="8428">MHRINWAAAGTAAVVAVVVGIGGVAVAASANAATEPPQTSQEPPTVVTPAGPAPLDLSTIVPSVPVEIGPVPGGVVIEGPGATTTASGQ</sequence>